<sequence>MPRARLLIMSFSVLTGDPRVLRQIEMFKDDYELVTVGYGGAPAGVTEHVEVPAHLDSLRPSFRHLMVLYAARRYRRAYFGARRTRFVLDRVAPHSVDVIIANDVNAVPLALALRPRLGVHADLHEYAPRQREDERWWRTLVGPFQGWMVRRHVTLADSVTTVSPGLAAQYAAEYGVTARVVPNASPFRGDIEPSTVGSPVRLVHMGSAVRGRGIAEMVGAVIEAAAEAPGRLTLDLYLKGGDASYHRELGELVAAHPDAGVRICDPVPFAQIVPTLAGYDLGLIIYPPTNFNIVHALPNKLFEYVQARLGVIVGPGVDMREMVQEHGIGTAVDEATAEQIRTALLAVDAEQITQWKAAADARAQSLSAEVTSEPWREAVAALVSSTNPVAGPESSDPSDRR</sequence>
<dbReference type="GeneID" id="303295967"/>
<reference evidence="2" key="1">
    <citation type="journal article" date="2019" name="Int. J. Syst. Evol. Microbiol.">
        <title>The Global Catalogue of Microorganisms (GCM) 10K type strain sequencing project: providing services to taxonomists for standard genome sequencing and annotation.</title>
        <authorList>
            <consortium name="The Broad Institute Genomics Platform"/>
            <consortium name="The Broad Institute Genome Sequencing Center for Infectious Disease"/>
            <person name="Wu L."/>
            <person name="Ma J."/>
        </authorList>
    </citation>
    <scope>NUCLEOTIDE SEQUENCE [LARGE SCALE GENOMIC DNA]</scope>
    <source>
        <strain evidence="2">CGMCC 1.16455</strain>
    </source>
</reference>
<keyword evidence="2" id="KW-1185">Reference proteome</keyword>
<dbReference type="Gene3D" id="3.40.50.2000">
    <property type="entry name" value="Glycogen Phosphorylase B"/>
    <property type="match status" value="2"/>
</dbReference>
<dbReference type="SUPFAM" id="SSF53756">
    <property type="entry name" value="UDP-Glycosyltransferase/glycogen phosphorylase"/>
    <property type="match status" value="1"/>
</dbReference>
<accession>A0ABW0FA42</accession>
<dbReference type="Proteomes" id="UP001595937">
    <property type="component" value="Unassembled WGS sequence"/>
</dbReference>
<dbReference type="RefSeq" id="WP_193117421.1">
    <property type="nucleotide sequence ID" value="NZ_BAAAIR010000007.1"/>
</dbReference>
<comment type="caution">
    <text evidence="1">The sequence shown here is derived from an EMBL/GenBank/DDBJ whole genome shotgun (WGS) entry which is preliminary data.</text>
</comment>
<proteinExistence type="predicted"/>
<organism evidence="1 2">
    <name type="scientific">Brachybacterium tyrofermentans</name>
    <dbReference type="NCBI Taxonomy" id="47848"/>
    <lineage>
        <taxon>Bacteria</taxon>
        <taxon>Bacillati</taxon>
        <taxon>Actinomycetota</taxon>
        <taxon>Actinomycetes</taxon>
        <taxon>Micrococcales</taxon>
        <taxon>Dermabacteraceae</taxon>
        <taxon>Brachybacterium</taxon>
    </lineage>
</organism>
<gene>
    <name evidence="1" type="ORF">ACFPK8_01055</name>
</gene>
<evidence type="ECO:0000313" key="1">
    <source>
        <dbReference type="EMBL" id="MFC5296092.1"/>
    </source>
</evidence>
<name>A0ABW0FA42_9MICO</name>
<protein>
    <submittedName>
        <fullName evidence="1">Glycosyltransferase family 1 protein</fullName>
    </submittedName>
</protein>
<evidence type="ECO:0000313" key="2">
    <source>
        <dbReference type="Proteomes" id="UP001595937"/>
    </source>
</evidence>
<dbReference type="EMBL" id="JBHSLN010000004">
    <property type="protein sequence ID" value="MFC5296092.1"/>
    <property type="molecule type" value="Genomic_DNA"/>
</dbReference>